<protein>
    <submittedName>
        <fullName evidence="2">Uncharacterized protein</fullName>
    </submittedName>
</protein>
<evidence type="ECO:0000313" key="2">
    <source>
        <dbReference type="EMBL" id="KIY60591.1"/>
    </source>
</evidence>
<accession>A0A0D7ATF7</accession>
<evidence type="ECO:0000313" key="3">
    <source>
        <dbReference type="Proteomes" id="UP000054007"/>
    </source>
</evidence>
<sequence length="178" mass="19600">MEEWLPAKYDKYKSSPAIDVGNRLFDTKDSVEQDVPIGVDIDPKGLIAAMARKSNVRHTVDNAVLYLSKQTTGGKAKYTPILPQTIVVGDIVEVKFCVIAVPARFVKDKGHSGGSGPSTSGHRIKLKLCAVVRIDTEFSDNKSCAVWNSKMDKKRALSEPEEDGRTAVMRRSGYEDDE</sequence>
<dbReference type="AlphaFoldDB" id="A0A0D7ATF7"/>
<evidence type="ECO:0000256" key="1">
    <source>
        <dbReference type="SAM" id="MobiDB-lite"/>
    </source>
</evidence>
<organism evidence="2 3">
    <name type="scientific">Cylindrobasidium torrendii FP15055 ss-10</name>
    <dbReference type="NCBI Taxonomy" id="1314674"/>
    <lineage>
        <taxon>Eukaryota</taxon>
        <taxon>Fungi</taxon>
        <taxon>Dikarya</taxon>
        <taxon>Basidiomycota</taxon>
        <taxon>Agaricomycotina</taxon>
        <taxon>Agaricomycetes</taxon>
        <taxon>Agaricomycetidae</taxon>
        <taxon>Agaricales</taxon>
        <taxon>Marasmiineae</taxon>
        <taxon>Physalacriaceae</taxon>
        <taxon>Cylindrobasidium</taxon>
    </lineage>
</organism>
<dbReference type="Proteomes" id="UP000054007">
    <property type="component" value="Unassembled WGS sequence"/>
</dbReference>
<proteinExistence type="predicted"/>
<name>A0A0D7ATF7_9AGAR</name>
<keyword evidence="3" id="KW-1185">Reference proteome</keyword>
<dbReference type="OrthoDB" id="3067373at2759"/>
<reference evidence="2 3" key="1">
    <citation type="journal article" date="2015" name="Fungal Genet. Biol.">
        <title>Evolution of novel wood decay mechanisms in Agaricales revealed by the genome sequences of Fistulina hepatica and Cylindrobasidium torrendii.</title>
        <authorList>
            <person name="Floudas D."/>
            <person name="Held B.W."/>
            <person name="Riley R."/>
            <person name="Nagy L.G."/>
            <person name="Koehler G."/>
            <person name="Ransdell A.S."/>
            <person name="Younus H."/>
            <person name="Chow J."/>
            <person name="Chiniquy J."/>
            <person name="Lipzen A."/>
            <person name="Tritt A."/>
            <person name="Sun H."/>
            <person name="Haridas S."/>
            <person name="LaButti K."/>
            <person name="Ohm R.A."/>
            <person name="Kues U."/>
            <person name="Blanchette R.A."/>
            <person name="Grigoriev I.V."/>
            <person name="Minto R.E."/>
            <person name="Hibbett D.S."/>
        </authorList>
    </citation>
    <scope>NUCLEOTIDE SEQUENCE [LARGE SCALE GENOMIC DNA]</scope>
    <source>
        <strain evidence="2 3">FP15055 ss-10</strain>
    </source>
</reference>
<dbReference type="EMBL" id="KN881481">
    <property type="protein sequence ID" value="KIY60591.1"/>
    <property type="molecule type" value="Genomic_DNA"/>
</dbReference>
<gene>
    <name evidence="2" type="ORF">CYLTODRAFT_460653</name>
</gene>
<feature type="region of interest" description="Disordered" evidence="1">
    <location>
        <begin position="151"/>
        <end position="178"/>
    </location>
</feature>